<dbReference type="Proteomes" id="UP001515500">
    <property type="component" value="Chromosome 15"/>
</dbReference>
<evidence type="ECO:0000259" key="1">
    <source>
        <dbReference type="Pfam" id="PF14111"/>
    </source>
</evidence>
<dbReference type="GeneID" id="120277680"/>
<name>A0AB40CKR1_DIOCR</name>
<sequence>MMQSALYGKFLGKALPLDQAKQALMEVWKDFGSLKVSNLLNGYYFIQCETEELQNRMLFDGSWTIASRILQLASWREGFQPTIEQLSTTAVWIQIFHLPIELWNVETLEAMVSFFGKVLKIDEHTQSQSRTRFARVCIEINLRLPLQQGVWVKYGDSNILALV</sequence>
<dbReference type="AlphaFoldDB" id="A0AB40CKR1"/>
<reference evidence="3" key="1">
    <citation type="submission" date="2025-08" db="UniProtKB">
        <authorList>
            <consortium name="RefSeq"/>
        </authorList>
    </citation>
    <scope>IDENTIFICATION</scope>
</reference>
<dbReference type="InterPro" id="IPR025558">
    <property type="entry name" value="DUF4283"/>
</dbReference>
<dbReference type="PANTHER" id="PTHR31286">
    <property type="entry name" value="GLYCINE-RICH CELL WALL STRUCTURAL PROTEIN 1.8-LIKE"/>
    <property type="match status" value="1"/>
</dbReference>
<evidence type="ECO:0000313" key="2">
    <source>
        <dbReference type="Proteomes" id="UP001515500"/>
    </source>
</evidence>
<evidence type="ECO:0000313" key="3">
    <source>
        <dbReference type="RefSeq" id="XP_039140466.1"/>
    </source>
</evidence>
<dbReference type="InterPro" id="IPR040256">
    <property type="entry name" value="At4g02000-like"/>
</dbReference>
<gene>
    <name evidence="3" type="primary">LOC120277680</name>
</gene>
<accession>A0AB40CKR1</accession>
<keyword evidence="2" id="KW-1185">Reference proteome</keyword>
<dbReference type="PANTHER" id="PTHR31286:SF180">
    <property type="entry name" value="OS10G0362600 PROTEIN"/>
    <property type="match status" value="1"/>
</dbReference>
<proteinExistence type="predicted"/>
<feature type="domain" description="DUF4283" evidence="1">
    <location>
        <begin position="3"/>
        <end position="82"/>
    </location>
</feature>
<protein>
    <submittedName>
        <fullName evidence="3">Uncharacterized protein LOC120277680</fullName>
    </submittedName>
</protein>
<organism evidence="2 3">
    <name type="scientific">Dioscorea cayennensis subsp. rotundata</name>
    <name type="common">White Guinea yam</name>
    <name type="synonym">Dioscorea rotundata</name>
    <dbReference type="NCBI Taxonomy" id="55577"/>
    <lineage>
        <taxon>Eukaryota</taxon>
        <taxon>Viridiplantae</taxon>
        <taxon>Streptophyta</taxon>
        <taxon>Embryophyta</taxon>
        <taxon>Tracheophyta</taxon>
        <taxon>Spermatophyta</taxon>
        <taxon>Magnoliopsida</taxon>
        <taxon>Liliopsida</taxon>
        <taxon>Dioscoreales</taxon>
        <taxon>Dioscoreaceae</taxon>
        <taxon>Dioscorea</taxon>
    </lineage>
</organism>
<dbReference type="Pfam" id="PF14111">
    <property type="entry name" value="DUF4283"/>
    <property type="match status" value="1"/>
</dbReference>
<dbReference type="RefSeq" id="XP_039140466.1">
    <property type="nucleotide sequence ID" value="XM_039284532.1"/>
</dbReference>